<dbReference type="RefSeq" id="WP_085770454.1">
    <property type="nucleotide sequence ID" value="NZ_AP027149.1"/>
</dbReference>
<dbReference type="Proteomes" id="UP000193978">
    <property type="component" value="Chromosome"/>
</dbReference>
<protein>
    <recommendedName>
        <fullName evidence="3">DUF2267 domain-containing protein</fullName>
    </recommendedName>
</protein>
<reference evidence="1 2" key="1">
    <citation type="submission" date="2017-02" db="EMBL/GenBank/DDBJ databases">
        <authorList>
            <person name="Peterson S.W."/>
        </authorList>
    </citation>
    <scope>NUCLEOTIDE SEQUENCE [LARGE SCALE GENOMIC DNA]</scope>
    <source>
        <strain evidence="1 2">S285</strain>
    </source>
</reference>
<dbReference type="InterPro" id="IPR018727">
    <property type="entry name" value="DUF2267"/>
</dbReference>
<dbReference type="EMBL" id="CP019948">
    <property type="protein sequence ID" value="ARN80388.1"/>
    <property type="molecule type" value="Genomic_DNA"/>
</dbReference>
<evidence type="ECO:0000313" key="1">
    <source>
        <dbReference type="EMBL" id="ARN80388.1"/>
    </source>
</evidence>
<organism evidence="1 2">
    <name type="scientific">Methylocystis bryophila</name>
    <dbReference type="NCBI Taxonomy" id="655015"/>
    <lineage>
        <taxon>Bacteria</taxon>
        <taxon>Pseudomonadati</taxon>
        <taxon>Pseudomonadota</taxon>
        <taxon>Alphaproteobacteria</taxon>
        <taxon>Hyphomicrobiales</taxon>
        <taxon>Methylocystaceae</taxon>
        <taxon>Methylocystis</taxon>
    </lineage>
</organism>
<proteinExistence type="predicted"/>
<dbReference type="KEGG" id="mbry:B1812_04045"/>
<name>A0A1W6MS04_9HYPH</name>
<dbReference type="AlphaFoldDB" id="A0A1W6MS04"/>
<gene>
    <name evidence="1" type="ORF">B1812_04045</name>
</gene>
<dbReference type="Gene3D" id="1.10.490.110">
    <property type="entry name" value="Uncharacterized conserved protein DUF2267"/>
    <property type="match status" value="1"/>
</dbReference>
<dbReference type="InterPro" id="IPR038282">
    <property type="entry name" value="DUF2267_sf"/>
</dbReference>
<dbReference type="OrthoDB" id="20942at2"/>
<accession>A0A1W6MS04</accession>
<keyword evidence="2" id="KW-1185">Reference proteome</keyword>
<dbReference type="Pfam" id="PF10025">
    <property type="entry name" value="DUF2267"/>
    <property type="match status" value="1"/>
</dbReference>
<evidence type="ECO:0000313" key="2">
    <source>
        <dbReference type="Proteomes" id="UP000193978"/>
    </source>
</evidence>
<evidence type="ECO:0008006" key="3">
    <source>
        <dbReference type="Google" id="ProtNLM"/>
    </source>
</evidence>
<sequence length="139" mass="16116">MPMPMEYQYASEEFERFLRDAIDASGLTTRNQVYTMTQGVLRVFRRRLDVGDALRFANVLPPVLRAIFVADWDLNEPARPFERRELMTAEVKSLRGDHNFSPDTAIRDVATALRKNVNEAELDRVLAMLPNEAVEFWRV</sequence>
<dbReference type="STRING" id="655015.B1812_04045"/>